<evidence type="ECO:0000313" key="2">
    <source>
        <dbReference type="Proteomes" id="UP000789920"/>
    </source>
</evidence>
<name>A0ACA9RUG8_9GLOM</name>
<sequence>RDSTILYDKLQDFCNINRKNYNTLINDVIICWNSTYHMLCRFKDMRDELNLLKIAYCELDNNYPNEAKWESINNIIYLLELILVATEVLSTSSYPTIADVCLTFMEIICHIELFIANKSYSENEHMIARLIKNKLDNYWSILNSDESTKIALILDPTFKLITFQSDIKKKNILTSLQNIIIQYKSSVLATNTASTSTSQAIELPLAEELDITKELNTYLFVSSIDNGSLQWWAANRINFSTLAKMAQDYLAIQETSVPCEKVFSLASETIFKVRNRLKPNTVRASLCLKSWMENNV</sequence>
<dbReference type="EMBL" id="CAJVQC010072904">
    <property type="protein sequence ID" value="CAG8811855.1"/>
    <property type="molecule type" value="Genomic_DNA"/>
</dbReference>
<keyword evidence="2" id="KW-1185">Reference proteome</keyword>
<protein>
    <submittedName>
        <fullName evidence="1">17719_t:CDS:1</fullName>
    </submittedName>
</protein>
<feature type="non-terminal residue" evidence="1">
    <location>
        <position position="1"/>
    </location>
</feature>
<gene>
    <name evidence="1" type="ORF">RPERSI_LOCUS23403</name>
</gene>
<proteinExistence type="predicted"/>
<dbReference type="Proteomes" id="UP000789920">
    <property type="component" value="Unassembled WGS sequence"/>
</dbReference>
<comment type="caution">
    <text evidence="1">The sequence shown here is derived from an EMBL/GenBank/DDBJ whole genome shotgun (WGS) entry which is preliminary data.</text>
</comment>
<accession>A0ACA9RUG8</accession>
<evidence type="ECO:0000313" key="1">
    <source>
        <dbReference type="EMBL" id="CAG8811855.1"/>
    </source>
</evidence>
<organism evidence="1 2">
    <name type="scientific">Racocetra persica</name>
    <dbReference type="NCBI Taxonomy" id="160502"/>
    <lineage>
        <taxon>Eukaryota</taxon>
        <taxon>Fungi</taxon>
        <taxon>Fungi incertae sedis</taxon>
        <taxon>Mucoromycota</taxon>
        <taxon>Glomeromycotina</taxon>
        <taxon>Glomeromycetes</taxon>
        <taxon>Diversisporales</taxon>
        <taxon>Gigasporaceae</taxon>
        <taxon>Racocetra</taxon>
    </lineage>
</organism>
<feature type="non-terminal residue" evidence="1">
    <location>
        <position position="296"/>
    </location>
</feature>
<reference evidence="1" key="1">
    <citation type="submission" date="2021-06" db="EMBL/GenBank/DDBJ databases">
        <authorList>
            <person name="Kallberg Y."/>
            <person name="Tangrot J."/>
            <person name="Rosling A."/>
        </authorList>
    </citation>
    <scope>NUCLEOTIDE SEQUENCE</scope>
    <source>
        <strain evidence="1">MA461A</strain>
    </source>
</reference>